<keyword evidence="9" id="KW-1185">Reference proteome</keyword>
<dbReference type="GO" id="GO:0008270">
    <property type="term" value="F:zinc ion binding"/>
    <property type="evidence" value="ECO:0007669"/>
    <property type="project" value="UniProtKB-KW"/>
</dbReference>
<feature type="compositionally biased region" description="Polar residues" evidence="5">
    <location>
        <begin position="599"/>
        <end position="609"/>
    </location>
</feature>
<evidence type="ECO:0000256" key="1">
    <source>
        <dbReference type="ARBA" id="ARBA00022723"/>
    </source>
</evidence>
<feature type="compositionally biased region" description="Basic and acidic residues" evidence="5">
    <location>
        <begin position="718"/>
        <end position="730"/>
    </location>
</feature>
<feature type="compositionally biased region" description="Basic and acidic residues" evidence="5">
    <location>
        <begin position="855"/>
        <end position="867"/>
    </location>
</feature>
<dbReference type="RefSeq" id="XP_002624432.1">
    <property type="nucleotide sequence ID" value="XM_002624386.2"/>
</dbReference>
<dbReference type="SMART" id="SM00356">
    <property type="entry name" value="ZnF_C3H1"/>
    <property type="match status" value="1"/>
</dbReference>
<proteinExistence type="predicted"/>
<dbReference type="STRING" id="559298.A0A179UNJ1"/>
<dbReference type="Proteomes" id="UP000002038">
    <property type="component" value="Unassembled WGS sequence"/>
</dbReference>
<feature type="domain" description="C3H1-type" evidence="6">
    <location>
        <begin position="1149"/>
        <end position="1176"/>
    </location>
</feature>
<name>A0A179UNJ1_BLAGS</name>
<feature type="compositionally biased region" description="Basic and acidic residues" evidence="5">
    <location>
        <begin position="300"/>
        <end position="323"/>
    </location>
</feature>
<dbReference type="VEuPathDB" id="FungiDB:BDBG_05201"/>
<feature type="region of interest" description="Disordered" evidence="5">
    <location>
        <begin position="1062"/>
        <end position="1147"/>
    </location>
</feature>
<dbReference type="OrthoDB" id="4347at2759"/>
<feature type="compositionally biased region" description="Basic and acidic residues" evidence="5">
    <location>
        <begin position="1095"/>
        <end position="1106"/>
    </location>
</feature>
<dbReference type="EMBL" id="GG657457">
    <property type="protein sequence ID" value="OAT09410.1"/>
    <property type="molecule type" value="Genomic_DNA"/>
</dbReference>
<feature type="compositionally biased region" description="Acidic residues" evidence="5">
    <location>
        <begin position="804"/>
        <end position="815"/>
    </location>
</feature>
<feature type="compositionally biased region" description="Low complexity" evidence="5">
    <location>
        <begin position="336"/>
        <end position="345"/>
    </location>
</feature>
<evidence type="ECO:0000256" key="4">
    <source>
        <dbReference type="PROSITE-ProRule" id="PRU00723"/>
    </source>
</evidence>
<feature type="compositionally biased region" description="Basic and acidic residues" evidence="5">
    <location>
        <begin position="738"/>
        <end position="752"/>
    </location>
</feature>
<feature type="compositionally biased region" description="Low complexity" evidence="5">
    <location>
        <begin position="1066"/>
        <end position="1076"/>
    </location>
</feature>
<dbReference type="AlphaFoldDB" id="A0A179UNJ1"/>
<feature type="region of interest" description="Disordered" evidence="5">
    <location>
        <begin position="794"/>
        <end position="1007"/>
    </location>
</feature>
<feature type="region of interest" description="Disordered" evidence="5">
    <location>
        <begin position="290"/>
        <end position="365"/>
    </location>
</feature>
<dbReference type="InterPro" id="IPR000571">
    <property type="entry name" value="Znf_CCCH"/>
</dbReference>
<evidence type="ECO:0000259" key="6">
    <source>
        <dbReference type="PROSITE" id="PS50103"/>
    </source>
</evidence>
<protein>
    <submittedName>
        <fullName evidence="7 8">C-x8-C-x5-C-x3-H type zinc finger protein</fullName>
    </submittedName>
</protein>
<keyword evidence="3 4" id="KW-0862">Zinc</keyword>
<feature type="region of interest" description="Disordered" evidence="5">
    <location>
        <begin position="142"/>
        <end position="162"/>
    </location>
</feature>
<dbReference type="SUPFAM" id="SSF90229">
    <property type="entry name" value="CCCH zinc finger"/>
    <property type="match status" value="1"/>
</dbReference>
<feature type="compositionally biased region" description="Polar residues" evidence="5">
    <location>
        <begin position="1078"/>
        <end position="1090"/>
    </location>
</feature>
<evidence type="ECO:0000256" key="5">
    <source>
        <dbReference type="SAM" id="MobiDB-lite"/>
    </source>
</evidence>
<feature type="compositionally biased region" description="Low complexity" evidence="5">
    <location>
        <begin position="616"/>
        <end position="651"/>
    </location>
</feature>
<feature type="compositionally biased region" description="Polar residues" evidence="5">
    <location>
        <begin position="660"/>
        <end position="675"/>
    </location>
</feature>
<reference evidence="8" key="1">
    <citation type="submission" date="2009-02" db="EMBL/GenBank/DDBJ databases">
        <title>The Genome Sequence of Blastomyces dermatitidis strain SLH14081.</title>
        <authorList>
            <consortium name="The Broad Institute Genome Sequencing Platform"/>
            <consortium name="Broad Institute Microbial Sequencing Center."/>
            <person name="Champion M."/>
            <person name="Cuomo C."/>
            <person name="Ma L.-J."/>
            <person name="Henn M.R."/>
            <person name="Klein B."/>
            <person name="Goldman B."/>
            <person name="Young S."/>
            <person name="Kodira C.D."/>
            <person name="Zeng Q."/>
            <person name="Koehrsen M."/>
            <person name="Alvarado L."/>
            <person name="Berlin A.M."/>
            <person name="Heiman D.I."/>
            <person name="Hepburn T.A."/>
            <person name="Saif S."/>
            <person name="Shea T.D."/>
            <person name="Shenoy N."/>
            <person name="Sykes S."/>
            <person name="Galagan J."/>
            <person name="Nusbaum C."/>
            <person name="Birren B."/>
        </authorList>
    </citation>
    <scope>NUCLEOTIDE SEQUENCE</scope>
    <source>
        <strain evidence="8">SLH14081</strain>
    </source>
</reference>
<feature type="zinc finger region" description="C3H1-type" evidence="4">
    <location>
        <begin position="1149"/>
        <end position="1176"/>
    </location>
</feature>
<feature type="compositionally biased region" description="Low complexity" evidence="5">
    <location>
        <begin position="62"/>
        <end position="104"/>
    </location>
</feature>
<evidence type="ECO:0000256" key="3">
    <source>
        <dbReference type="ARBA" id="ARBA00022833"/>
    </source>
</evidence>
<dbReference type="InterPro" id="IPR036855">
    <property type="entry name" value="Znf_CCCH_sf"/>
</dbReference>
<evidence type="ECO:0000256" key="2">
    <source>
        <dbReference type="ARBA" id="ARBA00022771"/>
    </source>
</evidence>
<feature type="region of interest" description="Disordered" evidence="5">
    <location>
        <begin position="1"/>
        <end position="104"/>
    </location>
</feature>
<dbReference type="KEGG" id="bgh:BDBG_05201"/>
<feature type="compositionally biased region" description="Basic and acidic residues" evidence="5">
    <location>
        <begin position="684"/>
        <end position="696"/>
    </location>
</feature>
<evidence type="ECO:0000313" key="7">
    <source>
        <dbReference type="EMBL" id="OAT09409.1"/>
    </source>
</evidence>
<dbReference type="RefSeq" id="XP_031578805.1">
    <property type="nucleotide sequence ID" value="XM_031722032.1"/>
</dbReference>
<dbReference type="GeneID" id="8504225"/>
<sequence>MTMDPSSNPSPAPEPATNAYSGEFWAGIHPLYSSNQPDSPPFGIGWDHPVFQAAHANPQSRPQQQPQDIYSQTQPQQPQQQQQWQQPQLQPQLQSQLQPQMVQESQQNYTLPAQYHINQFPQPNPPPYEASQQNTPYRQYTFDPQNFYANSPSATQNGFSQQRAVDLQRVNHASQLAPSPVRSPLPSYERPVPLQNDMQNDTINLANGFQTRHPSSAYHNTIDPQFLSASQHSMIQPGSSQNDFYVINPADLDNRPAPDLYQAYGAEIAPRLVGANQNFNTVQLIPQITASGKKPTKARTKADKPPTKRKKKDESEKAQERTKTASKAVVKQGPRLLDASTSSDSSDFDSSSDLDVAPEPFPLPPLRPLDIEGAIKYDTLKAVWSPRNKQPPISTIRHALTVFSELVKGVRDTWKAKSEILKAAENQNQEDKIPEIKKEVILQRRLIDLIVTTALDGGHPAIIQRFGEHPIIVSALYSFLLDRHTAADSDGPLTVNILKLMTKFVTMDQAMLEKTKNDKILSRFVKKGGDVIKQLAQTILSNAAELTKRKAEIAKTTPKKTESTLDEHGMVPMNPEIVIRNQPPPTAGAKRPREPETGGSPSTKRTVAPSNGKPVARPTAAAATKRTTATTLDAKTTAAAGNTAAAKPKPNMVVPKPTPSLFSSLMSASKKPGTSNAARAAAAAKEKTNPPPEKKPTPPPTAAPKPAFSFSETMADLSKPKELVASKPAEDLPPETEEERKKRLRKEERRKLRVSWKPDDVLTEIRLFTHDPEEEIGHDDSMIRDVADVGGEGRTLKLHRGMDDLDDDDDDDDPEAREKTFYPYTSPIEIDFSELDPEERQRNFLKRGGIQEPESPEKLAQEQREAKTLSVFYTSPADIPTSPKEPPAPDPDEAYEPEVPFGEPGDRTKARSVKYFAARAPTPQQPPPTQPQPPQSAMTPQNSNVDIASLLKLIQQAPQPGQPKQSQPLNPISDLEKTFGHFPTSEGPPTATPMLQIPEAPQATQPGALPGSLDIQALLAIMNAQAQLQQGSPAFPPSQGQVPSSSQAPNLASILSQFQNPGATVQAQAQQQPPSQLVGYNQNQPKQQHGSYYEDADRKRMREGHGHGHKKIGGYNDYDDGGHGHGHGHGHGNKRPRMNGDFKHKKHPKAGLVPCRYWKEGKCLKGDDCTFRHDPLD</sequence>
<evidence type="ECO:0000313" key="8">
    <source>
        <dbReference type="EMBL" id="OAT09410.1"/>
    </source>
</evidence>
<feature type="compositionally biased region" description="Basic residues" evidence="5">
    <location>
        <begin position="1124"/>
        <end position="1147"/>
    </location>
</feature>
<organism evidence="8 9">
    <name type="scientific">Blastomyces gilchristii (strain SLH14081)</name>
    <name type="common">Blastomyces dermatitidis</name>
    <dbReference type="NCBI Taxonomy" id="559298"/>
    <lineage>
        <taxon>Eukaryota</taxon>
        <taxon>Fungi</taxon>
        <taxon>Dikarya</taxon>
        <taxon>Ascomycota</taxon>
        <taxon>Pezizomycotina</taxon>
        <taxon>Eurotiomycetes</taxon>
        <taxon>Eurotiomycetidae</taxon>
        <taxon>Onygenales</taxon>
        <taxon>Ajellomycetaceae</taxon>
        <taxon>Blastomyces</taxon>
    </lineage>
</organism>
<dbReference type="Gene3D" id="4.10.1000.10">
    <property type="entry name" value="Zinc finger, CCCH-type"/>
    <property type="match status" value="1"/>
</dbReference>
<gene>
    <name evidence="8" type="ORF">BDBG_05201</name>
</gene>
<reference evidence="9" key="2">
    <citation type="journal article" date="2015" name="PLoS Genet.">
        <title>The dynamic genome and transcriptome of the human fungal pathogen Blastomyces and close relative Emmonsia.</title>
        <authorList>
            <person name="Munoz J.F."/>
            <person name="Gauthier G.M."/>
            <person name="Desjardins C.A."/>
            <person name="Gallo J.E."/>
            <person name="Holder J."/>
            <person name="Sullivan T.D."/>
            <person name="Marty A.J."/>
            <person name="Carmen J.C."/>
            <person name="Chen Z."/>
            <person name="Ding L."/>
            <person name="Gujja S."/>
            <person name="Magrini V."/>
            <person name="Misas E."/>
            <person name="Mitreva M."/>
            <person name="Priest M."/>
            <person name="Saif S."/>
            <person name="Whiston E.A."/>
            <person name="Young S."/>
            <person name="Zeng Q."/>
            <person name="Goldman W.E."/>
            <person name="Mardis E.R."/>
            <person name="Taylor J.W."/>
            <person name="McEwen J.G."/>
            <person name="Clay O.K."/>
            <person name="Klein B.S."/>
            <person name="Cuomo C.A."/>
        </authorList>
    </citation>
    <scope>NUCLEOTIDE SEQUENCE [LARGE SCALE GENOMIC DNA]</scope>
    <source>
        <strain evidence="9">SLH14081</strain>
    </source>
</reference>
<dbReference type="PROSITE" id="PS50103">
    <property type="entry name" value="ZF_C3H1"/>
    <property type="match status" value="1"/>
</dbReference>
<keyword evidence="1 4" id="KW-0479">Metal-binding</keyword>
<feature type="compositionally biased region" description="Pro residues" evidence="5">
    <location>
        <begin position="923"/>
        <end position="934"/>
    </location>
</feature>
<feature type="region of interest" description="Disordered" evidence="5">
    <location>
        <begin position="553"/>
        <end position="752"/>
    </location>
</feature>
<keyword evidence="2 4" id="KW-0863">Zinc-finger</keyword>
<evidence type="ECO:0000313" key="9">
    <source>
        <dbReference type="Proteomes" id="UP000002038"/>
    </source>
</evidence>
<feature type="compositionally biased region" description="Basic and acidic residues" evidence="5">
    <location>
        <begin position="553"/>
        <end position="569"/>
    </location>
</feature>
<dbReference type="EMBL" id="GG657457">
    <property type="protein sequence ID" value="OAT09409.1"/>
    <property type="molecule type" value="Genomic_DNA"/>
</dbReference>
<feature type="compositionally biased region" description="Polar residues" evidence="5">
    <location>
        <begin position="956"/>
        <end position="970"/>
    </location>
</feature>
<accession>A0A179UNJ1</accession>
<feature type="compositionally biased region" description="Polar residues" evidence="5">
    <location>
        <begin position="936"/>
        <end position="946"/>
    </location>
</feature>